<proteinExistence type="predicted"/>
<protein>
    <submittedName>
        <fullName evidence="2">Uncharacterized protein</fullName>
    </submittedName>
</protein>
<name>W9CDP4_SCLBF</name>
<organism evidence="2 3">
    <name type="scientific">Sclerotinia borealis (strain F-4128)</name>
    <dbReference type="NCBI Taxonomy" id="1432307"/>
    <lineage>
        <taxon>Eukaryota</taxon>
        <taxon>Fungi</taxon>
        <taxon>Dikarya</taxon>
        <taxon>Ascomycota</taxon>
        <taxon>Pezizomycotina</taxon>
        <taxon>Leotiomycetes</taxon>
        <taxon>Helotiales</taxon>
        <taxon>Sclerotiniaceae</taxon>
        <taxon>Sclerotinia</taxon>
    </lineage>
</organism>
<keyword evidence="3" id="KW-1185">Reference proteome</keyword>
<dbReference type="EMBL" id="AYSA01000222">
    <property type="protein sequence ID" value="ESZ94862.1"/>
    <property type="molecule type" value="Genomic_DNA"/>
</dbReference>
<evidence type="ECO:0000313" key="3">
    <source>
        <dbReference type="Proteomes" id="UP000019487"/>
    </source>
</evidence>
<feature type="compositionally biased region" description="Basic and acidic residues" evidence="1">
    <location>
        <begin position="67"/>
        <end position="79"/>
    </location>
</feature>
<feature type="region of interest" description="Disordered" evidence="1">
    <location>
        <begin position="1"/>
        <end position="79"/>
    </location>
</feature>
<dbReference type="AlphaFoldDB" id="W9CDP4"/>
<evidence type="ECO:0000256" key="1">
    <source>
        <dbReference type="SAM" id="MobiDB-lite"/>
    </source>
</evidence>
<comment type="caution">
    <text evidence="2">The sequence shown here is derived from an EMBL/GenBank/DDBJ whole genome shotgun (WGS) entry which is preliminary data.</text>
</comment>
<dbReference type="HOGENOM" id="CLU_2607374_0_0_1"/>
<dbReference type="Proteomes" id="UP000019487">
    <property type="component" value="Unassembled WGS sequence"/>
</dbReference>
<sequence length="79" mass="8787">MAEHVSSAILAHPDYTIDPPIKSHPATRVSKVAPQPGPEPVPNFFTPQPDPSQYLPYPQTPPHHPKNIRDAKLEYKVSN</sequence>
<reference evidence="2 3" key="1">
    <citation type="journal article" date="2014" name="Genome Announc.">
        <title>Draft genome sequence of Sclerotinia borealis, a psychrophilic plant pathogenic fungus.</title>
        <authorList>
            <person name="Mardanov A.V."/>
            <person name="Beletsky A.V."/>
            <person name="Kadnikov V.V."/>
            <person name="Ignatov A.N."/>
            <person name="Ravin N.V."/>
        </authorList>
    </citation>
    <scope>NUCLEOTIDE SEQUENCE [LARGE SCALE GENOMIC DNA]</scope>
    <source>
        <strain evidence="3">F-4157</strain>
    </source>
</reference>
<gene>
    <name evidence="2" type="ORF">SBOR_4738</name>
</gene>
<evidence type="ECO:0000313" key="2">
    <source>
        <dbReference type="EMBL" id="ESZ94862.1"/>
    </source>
</evidence>
<accession>W9CDP4</accession>